<dbReference type="PATRIC" id="fig|307121.4.peg.2729"/>
<evidence type="ECO:0008006" key="3">
    <source>
        <dbReference type="Google" id="ProtNLM"/>
    </source>
</evidence>
<dbReference type="AlphaFoldDB" id="A0A1C3N3K5"/>
<reference evidence="2" key="1">
    <citation type="submission" date="2016-06" db="EMBL/GenBank/DDBJ databases">
        <authorList>
            <person name="Varghese N."/>
            <person name="Submissions Spin"/>
        </authorList>
    </citation>
    <scope>NUCLEOTIDE SEQUENCE [LARGE SCALE GENOMIC DNA]</scope>
    <source>
        <strain evidence="2">DSM 45344</strain>
    </source>
</reference>
<organism evidence="1 2">
    <name type="scientific">Micromonospora krabiensis</name>
    <dbReference type="NCBI Taxonomy" id="307121"/>
    <lineage>
        <taxon>Bacteria</taxon>
        <taxon>Bacillati</taxon>
        <taxon>Actinomycetota</taxon>
        <taxon>Actinomycetes</taxon>
        <taxon>Micromonosporales</taxon>
        <taxon>Micromonosporaceae</taxon>
        <taxon>Micromonospora</taxon>
    </lineage>
</organism>
<name>A0A1C3N3K5_9ACTN</name>
<dbReference type="RefSeq" id="WP_091590631.1">
    <property type="nucleotide sequence ID" value="NZ_JBHRWG010000005.1"/>
</dbReference>
<gene>
    <name evidence="1" type="ORF">GA0070620_2665</name>
</gene>
<protein>
    <recommendedName>
        <fullName evidence="3">Levansucrase</fullName>
    </recommendedName>
</protein>
<proteinExistence type="predicted"/>
<dbReference type="EMBL" id="LT598496">
    <property type="protein sequence ID" value="SBV27158.1"/>
    <property type="molecule type" value="Genomic_DNA"/>
</dbReference>
<keyword evidence="2" id="KW-1185">Reference proteome</keyword>
<evidence type="ECO:0000313" key="1">
    <source>
        <dbReference type="EMBL" id="SBV27158.1"/>
    </source>
</evidence>
<dbReference type="OrthoDB" id="4827277at2"/>
<evidence type="ECO:0000313" key="2">
    <source>
        <dbReference type="Proteomes" id="UP000199393"/>
    </source>
</evidence>
<sequence length="167" mass="17955">MDTTATEPVRTYIDATGQRLRDDGCEVRTEDWGGVPVLVGYRADFKLRWMATRLHLFTIAAPATVVTAAGLEAFSTSALDYVIARKGSLRGVQSGVAVLPALVGTEIEPAAVAWAREKQRLKFAALCRPVVVDAGTGAAAAFRGNPMLGFVYAAHLRRKLDTYFPAA</sequence>
<dbReference type="Proteomes" id="UP000199393">
    <property type="component" value="Chromosome I"/>
</dbReference>
<accession>A0A1C3N3K5</accession>